<dbReference type="NCBIfam" id="TIGR01256">
    <property type="entry name" value="modA"/>
    <property type="match status" value="1"/>
</dbReference>
<dbReference type="Pfam" id="PF13531">
    <property type="entry name" value="SBP_bac_11"/>
    <property type="match status" value="1"/>
</dbReference>
<dbReference type="PANTHER" id="PTHR30632:SF17">
    <property type="entry name" value="MOLYBDATE-BINDING PROTEIN MODA"/>
    <property type="match status" value="1"/>
</dbReference>
<protein>
    <submittedName>
        <fullName evidence="5">Molybdate transport system substrate-binding protein</fullName>
    </submittedName>
</protein>
<feature type="signal peptide" evidence="4">
    <location>
        <begin position="1"/>
        <end position="20"/>
    </location>
</feature>
<feature type="chain" id="PRO_5045252801" evidence="4">
    <location>
        <begin position="21"/>
        <end position="256"/>
    </location>
</feature>
<reference evidence="5 6" key="1">
    <citation type="submission" date="2023-07" db="EMBL/GenBank/DDBJ databases">
        <title>Sorghum-associated microbial communities from plants grown in Nebraska, USA.</title>
        <authorList>
            <person name="Schachtman D."/>
        </authorList>
    </citation>
    <scope>NUCLEOTIDE SEQUENCE [LARGE SCALE GENOMIC DNA]</scope>
    <source>
        <strain evidence="5 6">BE187</strain>
    </source>
</reference>
<dbReference type="InterPro" id="IPR005950">
    <property type="entry name" value="ModA"/>
</dbReference>
<accession>A0ABU1VQY4</accession>
<dbReference type="PANTHER" id="PTHR30632">
    <property type="entry name" value="MOLYBDATE-BINDING PERIPLASMIC PROTEIN"/>
    <property type="match status" value="1"/>
</dbReference>
<sequence>MRAIRGLLAILLLLSFQTRAGQPMPEAPVRVFAAASLTDALNDVATHWQRLGHPAPSLAFSASSALAKQIEAGAPADVFASADLKWMDYLDQRGRIDHATRANLLGNTLVLIAPRGKGFKARMEPGFAIADAFAGKLCTGEPGVVPVGIYAKESLEKLGWWPALQGRIVGTDDVRTALAFVERGECGAGIVYATDARISARVETVAPFPAATHAPIVYPFAQVAKARPETRAFLRYLRTPEAAAIFKRHGFSVLND</sequence>
<comment type="similarity">
    <text evidence="1">Belongs to the bacterial solute-binding protein ModA family.</text>
</comment>
<proteinExistence type="inferred from homology"/>
<evidence type="ECO:0000256" key="1">
    <source>
        <dbReference type="ARBA" id="ARBA00009175"/>
    </source>
</evidence>
<dbReference type="Gene3D" id="3.40.190.10">
    <property type="entry name" value="Periplasmic binding protein-like II"/>
    <property type="match status" value="2"/>
</dbReference>
<dbReference type="RefSeq" id="WP_310054361.1">
    <property type="nucleotide sequence ID" value="NZ_JAVDVW010000002.1"/>
</dbReference>
<evidence type="ECO:0000256" key="2">
    <source>
        <dbReference type="ARBA" id="ARBA00022723"/>
    </source>
</evidence>
<dbReference type="SUPFAM" id="SSF53850">
    <property type="entry name" value="Periplasmic binding protein-like II"/>
    <property type="match status" value="1"/>
</dbReference>
<name>A0ABU1VQY4_9GAMM</name>
<dbReference type="Proteomes" id="UP001267878">
    <property type="component" value="Unassembled WGS sequence"/>
</dbReference>
<dbReference type="InterPro" id="IPR050682">
    <property type="entry name" value="ModA/WtpA"/>
</dbReference>
<gene>
    <name evidence="5" type="ORF">J2X04_002280</name>
</gene>
<dbReference type="PIRSF" id="PIRSF004846">
    <property type="entry name" value="ModA"/>
    <property type="match status" value="1"/>
</dbReference>
<evidence type="ECO:0000256" key="3">
    <source>
        <dbReference type="ARBA" id="ARBA00022729"/>
    </source>
</evidence>
<dbReference type="EMBL" id="JAVDVW010000002">
    <property type="protein sequence ID" value="MDR7099899.1"/>
    <property type="molecule type" value="Genomic_DNA"/>
</dbReference>
<keyword evidence="6" id="KW-1185">Reference proteome</keyword>
<evidence type="ECO:0000313" key="6">
    <source>
        <dbReference type="Proteomes" id="UP001267878"/>
    </source>
</evidence>
<keyword evidence="3 4" id="KW-0732">Signal</keyword>
<organism evidence="5 6">
    <name type="scientific">Agrilutibacter niabensis</name>
    <dbReference type="NCBI Taxonomy" id="380628"/>
    <lineage>
        <taxon>Bacteria</taxon>
        <taxon>Pseudomonadati</taxon>
        <taxon>Pseudomonadota</taxon>
        <taxon>Gammaproteobacteria</taxon>
        <taxon>Lysobacterales</taxon>
        <taxon>Lysobacteraceae</taxon>
        <taxon>Agrilutibacter</taxon>
    </lineage>
</organism>
<comment type="caution">
    <text evidence="5">The sequence shown here is derived from an EMBL/GenBank/DDBJ whole genome shotgun (WGS) entry which is preliminary data.</text>
</comment>
<evidence type="ECO:0000256" key="4">
    <source>
        <dbReference type="SAM" id="SignalP"/>
    </source>
</evidence>
<evidence type="ECO:0000313" key="5">
    <source>
        <dbReference type="EMBL" id="MDR7099899.1"/>
    </source>
</evidence>
<keyword evidence="2" id="KW-0479">Metal-binding</keyword>